<feature type="repeat" description="TPR" evidence="1">
    <location>
        <begin position="133"/>
        <end position="166"/>
    </location>
</feature>
<feature type="chain" id="PRO_5013257998" evidence="2">
    <location>
        <begin position="33"/>
        <end position="211"/>
    </location>
</feature>
<reference evidence="4" key="1">
    <citation type="submission" date="2017-06" db="EMBL/GenBank/DDBJ databases">
        <authorList>
            <person name="Varghese N."/>
            <person name="Submissions S."/>
        </authorList>
    </citation>
    <scope>NUCLEOTIDE SEQUENCE [LARGE SCALE GENOMIC DNA]</scope>
    <source>
        <strain evidence="4">5C</strain>
    </source>
</reference>
<dbReference type="EMBL" id="FZOK01000010">
    <property type="protein sequence ID" value="SNS48584.1"/>
    <property type="molecule type" value="Genomic_DNA"/>
</dbReference>
<keyword evidence="1" id="KW-0802">TPR repeat</keyword>
<proteinExistence type="predicted"/>
<feature type="repeat" description="TPR" evidence="1">
    <location>
        <begin position="65"/>
        <end position="98"/>
    </location>
</feature>
<sequence>MTGNLKPISILMNYKIKILAVLIAIFTFSACGETSNDGDVYYAAGQYQEAIKAYDNVLATKPKNVKALYNRGRAYEELGELDQAEKDFIAALENDTKNIQVMLSLSNLYQKKKNHNSALLYADYAVEVPGAPAMAYFLKARALHQLGNTDEAYKEYSAAIKMDKEFGQAYFYRGILKLATNKRKSSACEDINMAVKLNFEAAVEAQEKYCK</sequence>
<name>A0A239EXN3_9BACT</name>
<feature type="signal peptide" evidence="2">
    <location>
        <begin position="1"/>
        <end position="32"/>
    </location>
</feature>
<feature type="repeat" description="TPR" evidence="1">
    <location>
        <begin position="31"/>
        <end position="64"/>
    </location>
</feature>
<dbReference type="InterPro" id="IPR019734">
    <property type="entry name" value="TPR_rpt"/>
</dbReference>
<accession>A0A239EXN3</accession>
<evidence type="ECO:0000313" key="4">
    <source>
        <dbReference type="Proteomes" id="UP000198480"/>
    </source>
</evidence>
<keyword evidence="2" id="KW-0732">Signal</keyword>
<dbReference type="PROSITE" id="PS50005">
    <property type="entry name" value="TPR"/>
    <property type="match status" value="3"/>
</dbReference>
<dbReference type="SUPFAM" id="SSF48452">
    <property type="entry name" value="TPR-like"/>
    <property type="match status" value="1"/>
</dbReference>
<dbReference type="SMART" id="SM00028">
    <property type="entry name" value="TPR"/>
    <property type="match status" value="4"/>
</dbReference>
<dbReference type="Pfam" id="PF13432">
    <property type="entry name" value="TPR_16"/>
    <property type="match status" value="1"/>
</dbReference>
<keyword evidence="4" id="KW-1185">Reference proteome</keyword>
<evidence type="ECO:0000256" key="2">
    <source>
        <dbReference type="SAM" id="SignalP"/>
    </source>
</evidence>
<evidence type="ECO:0000256" key="1">
    <source>
        <dbReference type="PROSITE-ProRule" id="PRU00339"/>
    </source>
</evidence>
<gene>
    <name evidence="3" type="ORF">SAMN06295967_110142</name>
</gene>
<dbReference type="PROSITE" id="PS51257">
    <property type="entry name" value="PROKAR_LIPOPROTEIN"/>
    <property type="match status" value="1"/>
</dbReference>
<protein>
    <submittedName>
        <fullName evidence="3">Tetratricopeptide repeat-containing protein</fullName>
    </submittedName>
</protein>
<dbReference type="PANTHER" id="PTHR44749">
    <property type="entry name" value="SUPPRESSOR OF RPS4-RLD 1"/>
    <property type="match status" value="1"/>
</dbReference>
<dbReference type="Proteomes" id="UP000198480">
    <property type="component" value="Unassembled WGS sequence"/>
</dbReference>
<dbReference type="InterPro" id="IPR044650">
    <property type="entry name" value="SRFR1-like"/>
</dbReference>
<dbReference type="InterPro" id="IPR011990">
    <property type="entry name" value="TPR-like_helical_dom_sf"/>
</dbReference>
<dbReference type="Gene3D" id="1.25.40.10">
    <property type="entry name" value="Tetratricopeptide repeat domain"/>
    <property type="match status" value="2"/>
</dbReference>
<dbReference type="AlphaFoldDB" id="A0A239EXN3"/>
<evidence type="ECO:0000313" key="3">
    <source>
        <dbReference type="EMBL" id="SNS48584.1"/>
    </source>
</evidence>
<dbReference type="GO" id="GO:0045892">
    <property type="term" value="P:negative regulation of DNA-templated transcription"/>
    <property type="evidence" value="ECO:0007669"/>
    <property type="project" value="InterPro"/>
</dbReference>
<organism evidence="3 4">
    <name type="scientific">Belliella buryatensis</name>
    <dbReference type="NCBI Taxonomy" id="1500549"/>
    <lineage>
        <taxon>Bacteria</taxon>
        <taxon>Pseudomonadati</taxon>
        <taxon>Bacteroidota</taxon>
        <taxon>Cytophagia</taxon>
        <taxon>Cytophagales</taxon>
        <taxon>Cyclobacteriaceae</taxon>
        <taxon>Belliella</taxon>
    </lineage>
</organism>
<dbReference type="Pfam" id="PF13181">
    <property type="entry name" value="TPR_8"/>
    <property type="match status" value="1"/>
</dbReference>
<dbReference type="PANTHER" id="PTHR44749:SF1">
    <property type="entry name" value="TETRATRICOPEPTIDE-LIKE HELICAL DOMAIN-CONTAINING PROTEIN"/>
    <property type="match status" value="1"/>
</dbReference>